<dbReference type="EMBL" id="NCSJ02000222">
    <property type="protein sequence ID" value="RFU27126.1"/>
    <property type="molecule type" value="Genomic_DNA"/>
</dbReference>
<feature type="non-terminal residue" evidence="3">
    <location>
        <position position="1"/>
    </location>
</feature>
<sequence>MVPRGEVLLLFGLGGKEGKDGDEEEEGEGEDGNGLGLGPGHHEEIGLLFEEGGDVEGLSLRREKGVPDSDAARRKHFLDAQKKAAWEWEEGRVYGVDFFNPYLDFNEFALRLPGFTMPIMKYWDGQGLRKEQKRSHALRYVLKNKATDEVLLVVLFTLYLKEDIDEEGNVKEGVVGGKQFNGTAKGFESSDEEDDDEEEVFEDARDDEDDKRRDTVPNGVETSLDDID</sequence>
<organism evidence="3 4">
    <name type="scientific">Scytalidium lignicola</name>
    <name type="common">Hyphomycete</name>
    <dbReference type="NCBI Taxonomy" id="5539"/>
    <lineage>
        <taxon>Eukaryota</taxon>
        <taxon>Fungi</taxon>
        <taxon>Dikarya</taxon>
        <taxon>Ascomycota</taxon>
        <taxon>Pezizomycotina</taxon>
        <taxon>Leotiomycetes</taxon>
        <taxon>Leotiomycetes incertae sedis</taxon>
        <taxon>Scytalidium</taxon>
    </lineage>
</organism>
<gene>
    <name evidence="3" type="ORF">B7463_g9210</name>
</gene>
<dbReference type="OrthoDB" id="2119945at2759"/>
<feature type="compositionally biased region" description="Acidic residues" evidence="1">
    <location>
        <begin position="189"/>
        <end position="209"/>
    </location>
</feature>
<proteinExistence type="predicted"/>
<feature type="non-terminal residue" evidence="3">
    <location>
        <position position="228"/>
    </location>
</feature>
<feature type="region of interest" description="Disordered" evidence="1">
    <location>
        <begin position="13"/>
        <end position="42"/>
    </location>
</feature>
<comment type="caution">
    <text evidence="3">The sequence shown here is derived from an EMBL/GenBank/DDBJ whole genome shotgun (WGS) entry which is preliminary data.</text>
</comment>
<dbReference type="AlphaFoldDB" id="A0A3E2H159"/>
<feature type="domain" description="Domain of unknown function at the cortex 1" evidence="2">
    <location>
        <begin position="38"/>
        <end position="158"/>
    </location>
</feature>
<dbReference type="PANTHER" id="PTHR34826">
    <property type="entry name" value="UPF0590 PROTEIN C409.17C"/>
    <property type="match status" value="1"/>
</dbReference>
<dbReference type="InterPro" id="IPR013897">
    <property type="entry name" value="Duc1"/>
</dbReference>
<evidence type="ECO:0000313" key="3">
    <source>
        <dbReference type="EMBL" id="RFU27126.1"/>
    </source>
</evidence>
<dbReference type="PANTHER" id="PTHR34826:SF2">
    <property type="entry name" value="UPF0590 PROTEIN C409.17C"/>
    <property type="match status" value="1"/>
</dbReference>
<accession>A0A3E2H159</accession>
<feature type="compositionally biased region" description="Acidic residues" evidence="1">
    <location>
        <begin position="20"/>
        <end position="31"/>
    </location>
</feature>
<protein>
    <recommendedName>
        <fullName evidence="2">Domain of unknown function at the cortex 1 domain-containing protein</fullName>
    </recommendedName>
</protein>
<name>A0A3E2H159_SCYLI</name>
<feature type="region of interest" description="Disordered" evidence="1">
    <location>
        <begin position="173"/>
        <end position="228"/>
    </location>
</feature>
<keyword evidence="4" id="KW-1185">Reference proteome</keyword>
<dbReference type="Pfam" id="PF08588">
    <property type="entry name" value="Duc1"/>
    <property type="match status" value="1"/>
</dbReference>
<dbReference type="STRING" id="5539.A0A3E2H159"/>
<reference evidence="3 4" key="1">
    <citation type="submission" date="2018-05" db="EMBL/GenBank/DDBJ databases">
        <title>Draft genome sequence of Scytalidium lignicola DSM 105466, a ubiquitous saprotrophic fungus.</title>
        <authorList>
            <person name="Buettner E."/>
            <person name="Gebauer A.M."/>
            <person name="Hofrichter M."/>
            <person name="Liers C."/>
            <person name="Kellner H."/>
        </authorList>
    </citation>
    <scope>NUCLEOTIDE SEQUENCE [LARGE SCALE GENOMIC DNA]</scope>
    <source>
        <strain evidence="3 4">DSM 105466</strain>
    </source>
</reference>
<evidence type="ECO:0000256" key="1">
    <source>
        <dbReference type="SAM" id="MobiDB-lite"/>
    </source>
</evidence>
<evidence type="ECO:0000259" key="2">
    <source>
        <dbReference type="Pfam" id="PF08588"/>
    </source>
</evidence>
<dbReference type="Proteomes" id="UP000258309">
    <property type="component" value="Unassembled WGS sequence"/>
</dbReference>
<evidence type="ECO:0000313" key="4">
    <source>
        <dbReference type="Proteomes" id="UP000258309"/>
    </source>
</evidence>